<dbReference type="PROSITE" id="PS00183">
    <property type="entry name" value="UBC_1"/>
    <property type="match status" value="1"/>
</dbReference>
<dbReference type="SUPFAM" id="SSF54495">
    <property type="entry name" value="UBC-like"/>
    <property type="match status" value="1"/>
</dbReference>
<dbReference type="InterPro" id="IPR023313">
    <property type="entry name" value="UBQ-conjugating_AS"/>
</dbReference>
<organism evidence="5 6">
    <name type="scientific">Tetrahymena thermophila (strain SB210)</name>
    <dbReference type="NCBI Taxonomy" id="312017"/>
    <lineage>
        <taxon>Eukaryota</taxon>
        <taxon>Sar</taxon>
        <taxon>Alveolata</taxon>
        <taxon>Ciliophora</taxon>
        <taxon>Intramacronucleata</taxon>
        <taxon>Oligohymenophorea</taxon>
        <taxon>Hymenostomatida</taxon>
        <taxon>Tetrahymenina</taxon>
        <taxon>Tetrahymenidae</taxon>
        <taxon>Tetrahymena</taxon>
    </lineage>
</organism>
<evidence type="ECO:0000259" key="4">
    <source>
        <dbReference type="PROSITE" id="PS50127"/>
    </source>
</evidence>
<dbReference type="Pfam" id="PF00179">
    <property type="entry name" value="UQ_con"/>
    <property type="match status" value="1"/>
</dbReference>
<gene>
    <name evidence="5" type="ORF">TTHERM_01082920</name>
</gene>
<dbReference type="OrthoDB" id="10253686at2759"/>
<dbReference type="HOGENOM" id="CLU_036772_0_0_1"/>
<evidence type="ECO:0000256" key="1">
    <source>
        <dbReference type="ARBA" id="ARBA00022679"/>
    </source>
</evidence>
<reference evidence="6" key="1">
    <citation type="journal article" date="2006" name="PLoS Biol.">
        <title>Macronuclear genome sequence of the ciliate Tetrahymena thermophila, a model eukaryote.</title>
        <authorList>
            <person name="Eisen J.A."/>
            <person name="Coyne R.S."/>
            <person name="Wu M."/>
            <person name="Wu D."/>
            <person name="Thiagarajan M."/>
            <person name="Wortman J.R."/>
            <person name="Badger J.H."/>
            <person name="Ren Q."/>
            <person name="Amedeo P."/>
            <person name="Jones K.M."/>
            <person name="Tallon L.J."/>
            <person name="Delcher A.L."/>
            <person name="Salzberg S.L."/>
            <person name="Silva J.C."/>
            <person name="Haas B.J."/>
            <person name="Majoros W.H."/>
            <person name="Farzad M."/>
            <person name="Carlton J.M."/>
            <person name="Smith R.K. Jr."/>
            <person name="Garg J."/>
            <person name="Pearlman R.E."/>
            <person name="Karrer K.M."/>
            <person name="Sun L."/>
            <person name="Manning G."/>
            <person name="Elde N.C."/>
            <person name="Turkewitz A.P."/>
            <person name="Asai D.J."/>
            <person name="Wilkes D.E."/>
            <person name="Wang Y."/>
            <person name="Cai H."/>
            <person name="Collins K."/>
            <person name="Stewart B.A."/>
            <person name="Lee S.R."/>
            <person name="Wilamowska K."/>
            <person name="Weinberg Z."/>
            <person name="Ruzzo W.L."/>
            <person name="Wloga D."/>
            <person name="Gaertig J."/>
            <person name="Frankel J."/>
            <person name="Tsao C.-C."/>
            <person name="Gorovsky M.A."/>
            <person name="Keeling P.J."/>
            <person name="Waller R.F."/>
            <person name="Patron N.J."/>
            <person name="Cherry J.M."/>
            <person name="Stover N.A."/>
            <person name="Krieger C.J."/>
            <person name="del Toro C."/>
            <person name="Ryder H.F."/>
            <person name="Williamson S.C."/>
            <person name="Barbeau R.A."/>
            <person name="Hamilton E.P."/>
            <person name="Orias E."/>
        </authorList>
    </citation>
    <scope>NUCLEOTIDE SEQUENCE [LARGE SCALE GENOMIC DNA]</scope>
    <source>
        <strain evidence="6">SB210</strain>
    </source>
</reference>
<keyword evidence="2" id="KW-0833">Ubl conjugation pathway</keyword>
<dbReference type="InterPro" id="IPR050113">
    <property type="entry name" value="Ub_conjugating_enzyme"/>
</dbReference>
<evidence type="ECO:0000256" key="3">
    <source>
        <dbReference type="PROSITE-ProRule" id="PRU10133"/>
    </source>
</evidence>
<dbReference type="STRING" id="312017.Q22BX6"/>
<dbReference type="KEGG" id="tet:TTHERM_01082920"/>
<sequence>MNFFCIQYLRKEKIILQQKDILIISKKVRLRQMKFYKRDIIKQFSQKNQLFYTYHSLKYQKNKLIIYNIQLNINLIKKVKKVNQKMSEQKQEICICSFCKKFQFMEKQNGENQIEEQKENQQNSYDQNYQQVNSFNQQSFQLNKEDFTYDSDLQMIEDWINQFDNLKAVQRQNKVNHDFMKNFVTQYPTSDLSLPDISFHFKPDGSQAILFSIFCKPEILYKCVAKRNDIAKLYYDSKGFAILLVINPKIYYENYEQKYQEFNSNEIPLEAFIYSKFESQQKIFNKFGLQVKRQINIYPLIKNLRLRKDLYELFECLDDQFEFNYSNCSDHCFAYYTQSDNLNQLEGLIIGPQDTPYEGIPYTVTIIIPEDYPIEPPKVTFNQQILHPNISEQGEICLNILQDKWSTVLTIQKVLVSIVSLLYEKNLDDVYNHYAKTLYQEDPEGYRNLIRKQSILQDCQKLKIDYKKLLKVPQKLQKVNGEYDDDYNEQNNYDEYDEQLIYNIGF</sequence>
<proteinExistence type="predicted"/>
<dbReference type="Gene3D" id="3.10.110.10">
    <property type="entry name" value="Ubiquitin Conjugating Enzyme"/>
    <property type="match status" value="1"/>
</dbReference>
<dbReference type="PANTHER" id="PTHR24067">
    <property type="entry name" value="UBIQUITIN-CONJUGATING ENZYME E2"/>
    <property type="match status" value="1"/>
</dbReference>
<dbReference type="InterPro" id="IPR016135">
    <property type="entry name" value="UBQ-conjugating_enzyme/RWD"/>
</dbReference>
<keyword evidence="1" id="KW-0808">Transferase</keyword>
<dbReference type="InterPro" id="IPR000608">
    <property type="entry name" value="UBC"/>
</dbReference>
<evidence type="ECO:0000313" key="6">
    <source>
        <dbReference type="Proteomes" id="UP000009168"/>
    </source>
</evidence>
<evidence type="ECO:0000313" key="5">
    <source>
        <dbReference type="EMBL" id="EAR82782.2"/>
    </source>
</evidence>
<dbReference type="SMART" id="SM00212">
    <property type="entry name" value="UBCc"/>
    <property type="match status" value="1"/>
</dbReference>
<keyword evidence="6" id="KW-1185">Reference proteome</keyword>
<feature type="active site" description="Glycyl thioester intermediate" evidence="3">
    <location>
        <position position="397"/>
    </location>
</feature>
<dbReference type="Proteomes" id="UP000009168">
    <property type="component" value="Unassembled WGS sequence"/>
</dbReference>
<evidence type="ECO:0000256" key="2">
    <source>
        <dbReference type="ARBA" id="ARBA00022786"/>
    </source>
</evidence>
<dbReference type="GO" id="GO:0016740">
    <property type="term" value="F:transferase activity"/>
    <property type="evidence" value="ECO:0007669"/>
    <property type="project" value="UniProtKB-KW"/>
</dbReference>
<accession>Q22BX6</accession>
<dbReference type="AlphaFoldDB" id="Q22BX6"/>
<dbReference type="EMBL" id="GG662563">
    <property type="protein sequence ID" value="EAR82782.2"/>
    <property type="molecule type" value="Genomic_DNA"/>
</dbReference>
<dbReference type="RefSeq" id="XP_001030445.2">
    <property type="nucleotide sequence ID" value="XM_001030445.2"/>
</dbReference>
<feature type="domain" description="UBC core" evidence="4">
    <location>
        <begin position="301"/>
        <end position="459"/>
    </location>
</feature>
<dbReference type="PROSITE" id="PS50127">
    <property type="entry name" value="UBC_2"/>
    <property type="match status" value="1"/>
</dbReference>
<dbReference type="eggNOG" id="KOG0417">
    <property type="taxonomic scope" value="Eukaryota"/>
</dbReference>
<name>Q22BX6_TETTS</name>
<dbReference type="InParanoid" id="Q22BX6"/>
<dbReference type="GeneID" id="7843343"/>
<protein>
    <submittedName>
        <fullName evidence="5">Ubiquitin-conjugating enzyme E2</fullName>
    </submittedName>
</protein>